<dbReference type="Proteomes" id="UP000838756">
    <property type="component" value="Unassembled WGS sequence"/>
</dbReference>
<feature type="compositionally biased region" description="Basic and acidic residues" evidence="1">
    <location>
        <begin position="52"/>
        <end position="67"/>
    </location>
</feature>
<evidence type="ECO:0000313" key="2">
    <source>
        <dbReference type="EMBL" id="CAH2233706.1"/>
    </source>
</evidence>
<gene>
    <name evidence="2" type="primary">jg20330</name>
    <name evidence="2" type="ORF">PAEG_LOCUS11640</name>
</gene>
<dbReference type="EMBL" id="CAKXAJ010024996">
    <property type="protein sequence ID" value="CAH2233706.1"/>
    <property type="molecule type" value="Genomic_DNA"/>
</dbReference>
<feature type="region of interest" description="Disordered" evidence="1">
    <location>
        <begin position="21"/>
        <end position="77"/>
    </location>
</feature>
<proteinExistence type="predicted"/>
<reference evidence="2" key="1">
    <citation type="submission" date="2022-03" db="EMBL/GenBank/DDBJ databases">
        <authorList>
            <person name="Lindestad O."/>
        </authorList>
    </citation>
    <scope>NUCLEOTIDE SEQUENCE</scope>
</reference>
<sequence>MRGQAQLVIFVSSLGVRRSELRPSAGAHSQRVVAHRPQTRSRAPSQPATENSDTKFEMTGSDHERSRSICAHRVFAQ</sequence>
<keyword evidence="3" id="KW-1185">Reference proteome</keyword>
<feature type="compositionally biased region" description="Polar residues" evidence="1">
    <location>
        <begin position="40"/>
        <end position="51"/>
    </location>
</feature>
<accession>A0A8S4REM3</accession>
<evidence type="ECO:0000256" key="1">
    <source>
        <dbReference type="SAM" id="MobiDB-lite"/>
    </source>
</evidence>
<dbReference type="AlphaFoldDB" id="A0A8S4REM3"/>
<organism evidence="2 3">
    <name type="scientific">Pararge aegeria aegeria</name>
    <dbReference type="NCBI Taxonomy" id="348720"/>
    <lineage>
        <taxon>Eukaryota</taxon>
        <taxon>Metazoa</taxon>
        <taxon>Ecdysozoa</taxon>
        <taxon>Arthropoda</taxon>
        <taxon>Hexapoda</taxon>
        <taxon>Insecta</taxon>
        <taxon>Pterygota</taxon>
        <taxon>Neoptera</taxon>
        <taxon>Endopterygota</taxon>
        <taxon>Lepidoptera</taxon>
        <taxon>Glossata</taxon>
        <taxon>Ditrysia</taxon>
        <taxon>Papilionoidea</taxon>
        <taxon>Nymphalidae</taxon>
        <taxon>Satyrinae</taxon>
        <taxon>Satyrini</taxon>
        <taxon>Parargina</taxon>
        <taxon>Pararge</taxon>
    </lineage>
</organism>
<name>A0A8S4REM3_9NEOP</name>
<protein>
    <submittedName>
        <fullName evidence="2">Jg20330 protein</fullName>
    </submittedName>
</protein>
<evidence type="ECO:0000313" key="3">
    <source>
        <dbReference type="Proteomes" id="UP000838756"/>
    </source>
</evidence>
<comment type="caution">
    <text evidence="2">The sequence shown here is derived from an EMBL/GenBank/DDBJ whole genome shotgun (WGS) entry which is preliminary data.</text>
</comment>